<dbReference type="InParanoid" id="K3WDE8"/>
<dbReference type="InterPro" id="IPR014752">
    <property type="entry name" value="Arrestin-like_C"/>
</dbReference>
<reference evidence="3" key="2">
    <citation type="submission" date="2010-04" db="EMBL/GenBank/DDBJ databases">
        <authorList>
            <person name="Buell R."/>
            <person name="Hamilton J."/>
            <person name="Hostetler J."/>
        </authorList>
    </citation>
    <scope>NUCLEOTIDE SEQUENCE [LARGE SCALE GENOMIC DNA]</scope>
    <source>
        <strain evidence="3">DAOM:BR144</strain>
    </source>
</reference>
<dbReference type="HOGENOM" id="CLU_024367_0_0_1"/>
<evidence type="ECO:0000313" key="3">
    <source>
        <dbReference type="Proteomes" id="UP000019132"/>
    </source>
</evidence>
<dbReference type="SUPFAM" id="SSF81296">
    <property type="entry name" value="E set domains"/>
    <property type="match status" value="1"/>
</dbReference>
<evidence type="ECO:0000259" key="1">
    <source>
        <dbReference type="Pfam" id="PF02752"/>
    </source>
</evidence>
<dbReference type="Proteomes" id="UP000019132">
    <property type="component" value="Unassembled WGS sequence"/>
</dbReference>
<dbReference type="InterPro" id="IPR014756">
    <property type="entry name" value="Ig_E-set"/>
</dbReference>
<sequence length="367" mass="41136">MWASVFGSCGPSAQLTVSLDRATYAAGDLVRGIVALCVFRDMIGDELTVRFQGEETLSWVEVDDDRHHNRHPSHEQRRAVRTKTNRFLNDKVVVFSFPRPFTKGETYEFPFLYQSHATLPGVFKMHYQNGFESSEYRHIQDLRAALTYTVRAKINQGSLFGFGNFHARCNLVMYEVPKIGIHPTTTSSDSNGSFDAKTQSVKLLSLFSQGKCETTAFLDKYVYCSGGIARIQYHVNNASQMHIQAVKVRLYQDVYLCLRQSRVRDAKPVSRRVANVEFTGIAAESEHLDTLLLALRSQDDGSELTPSMNGALIKCAYRVHIQFDIRWCADPCLDLPIVIAAAATTATATSRQSAAYDQDLARVAVVK</sequence>
<dbReference type="OMA" id="IARIQYH"/>
<organism evidence="2 3">
    <name type="scientific">Globisporangium ultimum (strain ATCC 200006 / CBS 805.95 / DAOM BR144)</name>
    <name type="common">Pythium ultimum</name>
    <dbReference type="NCBI Taxonomy" id="431595"/>
    <lineage>
        <taxon>Eukaryota</taxon>
        <taxon>Sar</taxon>
        <taxon>Stramenopiles</taxon>
        <taxon>Oomycota</taxon>
        <taxon>Peronosporomycetes</taxon>
        <taxon>Pythiales</taxon>
        <taxon>Pythiaceae</taxon>
        <taxon>Globisporangium</taxon>
    </lineage>
</organism>
<proteinExistence type="predicted"/>
<protein>
    <recommendedName>
        <fullName evidence="1">Arrestin C-terminal-like domain-containing protein</fullName>
    </recommendedName>
</protein>
<dbReference type="Pfam" id="PF02752">
    <property type="entry name" value="Arrestin_C"/>
    <property type="match status" value="1"/>
</dbReference>
<dbReference type="EMBL" id="GL376628">
    <property type="status" value="NOT_ANNOTATED_CDS"/>
    <property type="molecule type" value="Genomic_DNA"/>
</dbReference>
<evidence type="ECO:0000313" key="2">
    <source>
        <dbReference type="EnsemblProtists" id="PYU1_T002989"/>
    </source>
</evidence>
<reference evidence="3" key="1">
    <citation type="journal article" date="2010" name="Genome Biol.">
        <title>Genome sequence of the necrotrophic plant pathogen Pythium ultimum reveals original pathogenicity mechanisms and effector repertoire.</title>
        <authorList>
            <person name="Levesque C.A."/>
            <person name="Brouwer H."/>
            <person name="Cano L."/>
            <person name="Hamilton J.P."/>
            <person name="Holt C."/>
            <person name="Huitema E."/>
            <person name="Raffaele S."/>
            <person name="Robideau G.P."/>
            <person name="Thines M."/>
            <person name="Win J."/>
            <person name="Zerillo M.M."/>
            <person name="Beakes G.W."/>
            <person name="Boore J.L."/>
            <person name="Busam D."/>
            <person name="Dumas B."/>
            <person name="Ferriera S."/>
            <person name="Fuerstenberg S.I."/>
            <person name="Gachon C.M."/>
            <person name="Gaulin E."/>
            <person name="Govers F."/>
            <person name="Grenville-Briggs L."/>
            <person name="Horner N."/>
            <person name="Hostetler J."/>
            <person name="Jiang R.H."/>
            <person name="Johnson J."/>
            <person name="Krajaejun T."/>
            <person name="Lin H."/>
            <person name="Meijer H.J."/>
            <person name="Moore B."/>
            <person name="Morris P."/>
            <person name="Phuntmart V."/>
            <person name="Puiu D."/>
            <person name="Shetty J."/>
            <person name="Stajich J.E."/>
            <person name="Tripathy S."/>
            <person name="Wawra S."/>
            <person name="van West P."/>
            <person name="Whitty B.R."/>
            <person name="Coutinho P.M."/>
            <person name="Henrissat B."/>
            <person name="Martin F."/>
            <person name="Thomas P.D."/>
            <person name="Tyler B.M."/>
            <person name="De Vries R.P."/>
            <person name="Kamoun S."/>
            <person name="Yandell M."/>
            <person name="Tisserat N."/>
            <person name="Buell C.R."/>
        </authorList>
    </citation>
    <scope>NUCLEOTIDE SEQUENCE</scope>
    <source>
        <strain evidence="3">DAOM:BR144</strain>
    </source>
</reference>
<dbReference type="PANTHER" id="PTHR11188:SF17">
    <property type="entry name" value="FI21816P1"/>
    <property type="match status" value="1"/>
</dbReference>
<dbReference type="AlphaFoldDB" id="K3WDE8"/>
<dbReference type="STRING" id="431595.K3WDE8"/>
<dbReference type="InterPro" id="IPR011022">
    <property type="entry name" value="Arrestin_C-like"/>
</dbReference>
<dbReference type="GO" id="GO:0015031">
    <property type="term" value="P:protein transport"/>
    <property type="evidence" value="ECO:0007669"/>
    <property type="project" value="TreeGrafter"/>
</dbReference>
<accession>K3WDE8</accession>
<name>K3WDE8_GLOUD</name>
<dbReference type="InterPro" id="IPR050357">
    <property type="entry name" value="Arrestin_domain-protein"/>
</dbReference>
<feature type="domain" description="Arrestin C-terminal-like" evidence="1">
    <location>
        <begin position="209"/>
        <end position="340"/>
    </location>
</feature>
<dbReference type="VEuPathDB" id="FungiDB:PYU1_G002986"/>
<keyword evidence="3" id="KW-1185">Reference proteome</keyword>
<dbReference type="EnsemblProtists" id="PYU1_T002989">
    <property type="protein sequence ID" value="PYU1_T002989"/>
    <property type="gene ID" value="PYU1_G002986"/>
</dbReference>
<dbReference type="eggNOG" id="KOG3780">
    <property type="taxonomic scope" value="Eukaryota"/>
</dbReference>
<dbReference type="GO" id="GO:0005737">
    <property type="term" value="C:cytoplasm"/>
    <property type="evidence" value="ECO:0007669"/>
    <property type="project" value="TreeGrafter"/>
</dbReference>
<dbReference type="PANTHER" id="PTHR11188">
    <property type="entry name" value="ARRESTIN DOMAIN CONTAINING PROTEIN"/>
    <property type="match status" value="1"/>
</dbReference>
<dbReference type="Gene3D" id="2.60.40.640">
    <property type="match status" value="2"/>
</dbReference>
<reference evidence="2" key="3">
    <citation type="submission" date="2015-02" db="UniProtKB">
        <authorList>
            <consortium name="EnsemblProtists"/>
        </authorList>
    </citation>
    <scope>IDENTIFICATION</scope>
    <source>
        <strain evidence="2">DAOM BR144</strain>
    </source>
</reference>